<dbReference type="SMART" id="SM00360">
    <property type="entry name" value="RRM"/>
    <property type="match status" value="2"/>
</dbReference>
<feature type="domain" description="RRM" evidence="5">
    <location>
        <begin position="4"/>
        <end position="85"/>
    </location>
</feature>
<dbReference type="InterPro" id="IPR012677">
    <property type="entry name" value="Nucleotide-bd_a/b_plait_sf"/>
</dbReference>
<sequence length="496" mass="54304">MSLQNLFVAKLPRNISDADLLHIFGDFGPSSAKIMLDPTTGKSKGFGFVLFEEEERGAKAYKALNRTMARACGHSFTLVIYPSNHNGKIFTEERKALYIRNIPISVEQEKLERFLKTFGNLVYFAMREDHYGNPVWVVYAEYETVEDAKNALAKLHGNSTYFQGSAPILAKFEDSDDAKKERRRRRDGMQTHAPNSGCIFPPPHSHHQNSGSPHTSSTTLSSENDLSHSHNGSFNSTVESKTSSNTMSSPRWSSTGDLAGTVSGLTASAPPSLPFLPPMADVRQQTPTQGFSLQLLPPIPGYCYMFGESGQKIFIPASSLSPQMPPYSFVPATQSAPLLLVNPPMQATESAVMSKFSLLKPAAKSTVVLMENGIQRMLASDSINTNCETSTSPMPTCVPVRAASQPTCLSSMSSSQTTYTNESASSMNSSELCHAAVYTDSPQDTPPWYGSEDEIAGEARVARPKDDDTARVHALRETNTQWSVINDQHGPGIWLW</sequence>
<dbReference type="InterPro" id="IPR035979">
    <property type="entry name" value="RBD_domain_sf"/>
</dbReference>
<proteinExistence type="predicted"/>
<accession>A0A640KP79</accession>
<dbReference type="GO" id="GO:0003723">
    <property type="term" value="F:RNA binding"/>
    <property type="evidence" value="ECO:0007669"/>
    <property type="project" value="UniProtKB-UniRule"/>
</dbReference>
<evidence type="ECO:0000313" key="6">
    <source>
        <dbReference type="EMBL" id="GET90824.1"/>
    </source>
</evidence>
<gene>
    <name evidence="6" type="ORF">LtaPh_3022200</name>
</gene>
<protein>
    <submittedName>
        <fullName evidence="6">RNA-binding protein, putative</fullName>
    </submittedName>
</protein>
<feature type="domain" description="RRM" evidence="5">
    <location>
        <begin position="95"/>
        <end position="175"/>
    </location>
</feature>
<comment type="caution">
    <text evidence="6">The sequence shown here is derived from an EMBL/GenBank/DDBJ whole genome shotgun (WGS) entry which is preliminary data.</text>
</comment>
<evidence type="ECO:0000256" key="3">
    <source>
        <dbReference type="PROSITE-ProRule" id="PRU00176"/>
    </source>
</evidence>
<organism evidence="6 7">
    <name type="scientific">Leishmania tarentolae</name>
    <name type="common">Sauroleishmania tarentolae</name>
    <dbReference type="NCBI Taxonomy" id="5689"/>
    <lineage>
        <taxon>Eukaryota</taxon>
        <taxon>Discoba</taxon>
        <taxon>Euglenozoa</taxon>
        <taxon>Kinetoplastea</taxon>
        <taxon>Metakinetoplastina</taxon>
        <taxon>Trypanosomatida</taxon>
        <taxon>Trypanosomatidae</taxon>
        <taxon>Leishmaniinae</taxon>
        <taxon>Leishmania</taxon>
        <taxon>lizard Leishmania</taxon>
    </lineage>
</organism>
<keyword evidence="7" id="KW-1185">Reference proteome</keyword>
<feature type="region of interest" description="Disordered" evidence="4">
    <location>
        <begin position="173"/>
        <end position="265"/>
    </location>
</feature>
<dbReference type="Gene3D" id="3.30.70.330">
    <property type="match status" value="2"/>
</dbReference>
<dbReference type="VEuPathDB" id="TriTrypDB:LtaPh_3022200"/>
<dbReference type="InterPro" id="IPR000504">
    <property type="entry name" value="RRM_dom"/>
</dbReference>
<dbReference type="OrthoDB" id="272703at2759"/>
<keyword evidence="1" id="KW-0677">Repeat</keyword>
<dbReference type="Pfam" id="PF00076">
    <property type="entry name" value="RRM_1"/>
    <property type="match status" value="2"/>
</dbReference>
<evidence type="ECO:0000256" key="1">
    <source>
        <dbReference type="ARBA" id="ARBA00022737"/>
    </source>
</evidence>
<dbReference type="AlphaFoldDB" id="A0A640KP79"/>
<dbReference type="CDD" id="cd00590">
    <property type="entry name" value="RRM_SF"/>
    <property type="match status" value="1"/>
</dbReference>
<name>A0A640KP79_LEITA</name>
<dbReference type="FunFam" id="3.30.70.330:FF:001043">
    <property type="entry name" value="RNA-binding protein, putative"/>
    <property type="match status" value="1"/>
</dbReference>
<dbReference type="EMBL" id="BLBS01000043">
    <property type="protein sequence ID" value="GET90824.1"/>
    <property type="molecule type" value="Genomic_DNA"/>
</dbReference>
<dbReference type="PANTHER" id="PTHR24012">
    <property type="entry name" value="RNA BINDING PROTEIN"/>
    <property type="match status" value="1"/>
</dbReference>
<dbReference type="PROSITE" id="PS50102">
    <property type="entry name" value="RRM"/>
    <property type="match status" value="2"/>
</dbReference>
<keyword evidence="2 3" id="KW-0694">RNA-binding</keyword>
<dbReference type="SUPFAM" id="SSF54928">
    <property type="entry name" value="RNA-binding domain, RBD"/>
    <property type="match status" value="1"/>
</dbReference>
<evidence type="ECO:0000313" key="7">
    <source>
        <dbReference type="Proteomes" id="UP000419144"/>
    </source>
</evidence>
<dbReference type="Proteomes" id="UP000419144">
    <property type="component" value="Unassembled WGS sequence"/>
</dbReference>
<evidence type="ECO:0000256" key="2">
    <source>
        <dbReference type="ARBA" id="ARBA00022884"/>
    </source>
</evidence>
<reference evidence="6" key="1">
    <citation type="submission" date="2019-11" db="EMBL/GenBank/DDBJ databases">
        <title>Leishmania tarentolae CDS.</title>
        <authorList>
            <person name="Goto Y."/>
            <person name="Yamagishi J."/>
        </authorList>
    </citation>
    <scope>NUCLEOTIDE SEQUENCE [LARGE SCALE GENOMIC DNA]</scope>
    <source>
        <strain evidence="6">Parrot Tar II</strain>
    </source>
</reference>
<feature type="compositionally biased region" description="Polar residues" evidence="4">
    <location>
        <begin position="208"/>
        <end position="256"/>
    </location>
</feature>
<evidence type="ECO:0000256" key="4">
    <source>
        <dbReference type="SAM" id="MobiDB-lite"/>
    </source>
</evidence>
<evidence type="ECO:0000259" key="5">
    <source>
        <dbReference type="PROSITE" id="PS50102"/>
    </source>
</evidence>